<evidence type="ECO:0000313" key="2">
    <source>
        <dbReference type="Proteomes" id="UP001486565"/>
    </source>
</evidence>
<protein>
    <submittedName>
        <fullName evidence="1">Uncharacterized protein</fullName>
    </submittedName>
</protein>
<name>A0ABZ2Y099_9FIRM</name>
<evidence type="ECO:0000313" key="1">
    <source>
        <dbReference type="EMBL" id="WZL68748.1"/>
    </source>
</evidence>
<keyword evidence="2" id="KW-1185">Reference proteome</keyword>
<proteinExistence type="predicted"/>
<dbReference type="Proteomes" id="UP001486565">
    <property type="component" value="Chromosome"/>
</dbReference>
<gene>
    <name evidence="1" type="ORF">QBE51_07875</name>
</gene>
<sequence length="162" mass="18620">MMKIWKGILGLGLISAIGGILWKAKKMIEHSDNMMVRYKSYYDMTNQWLRAKNSKKSAIEYFKNNDISKIAIYGLGELGTRLYEEIKDSEIEVAYFIDKNADEIYYGIDDIPVVGINDIASQESVDAIVVTPIYDFEKIEEDLLDIEIDTEILSLEDVIYEL</sequence>
<dbReference type="EMBL" id="CP121687">
    <property type="protein sequence ID" value="WZL68748.1"/>
    <property type="molecule type" value="Genomic_DNA"/>
</dbReference>
<dbReference type="Gene3D" id="3.40.50.720">
    <property type="entry name" value="NAD(P)-binding Rossmann-like Domain"/>
    <property type="match status" value="1"/>
</dbReference>
<reference evidence="1 2" key="1">
    <citation type="submission" date="2023-03" db="EMBL/GenBank/DDBJ databases">
        <title>Novel Species.</title>
        <authorList>
            <person name="Ma S."/>
        </authorList>
    </citation>
    <scope>NUCLEOTIDE SEQUENCE [LARGE SCALE GENOMIC DNA]</scope>
    <source>
        <strain evidence="1 2">LIND6LT2</strain>
    </source>
</reference>
<dbReference type="SUPFAM" id="SSF51735">
    <property type="entry name" value="NAD(P)-binding Rossmann-fold domains"/>
    <property type="match status" value="1"/>
</dbReference>
<accession>A0ABZ2Y099</accession>
<dbReference type="RefSeq" id="WP_341875753.1">
    <property type="nucleotide sequence ID" value="NZ_CP121687.1"/>
</dbReference>
<dbReference type="InterPro" id="IPR036291">
    <property type="entry name" value="NAD(P)-bd_dom_sf"/>
</dbReference>
<organism evidence="1 2">
    <name type="scientific">Defluviitalea saccharophila</name>
    <dbReference type="NCBI Taxonomy" id="879970"/>
    <lineage>
        <taxon>Bacteria</taxon>
        <taxon>Bacillati</taxon>
        <taxon>Bacillota</taxon>
        <taxon>Clostridia</taxon>
        <taxon>Lachnospirales</taxon>
        <taxon>Defluviitaleaceae</taxon>
        <taxon>Defluviitalea</taxon>
    </lineage>
</organism>